<gene>
    <name evidence="2" type="ORF">NQ314_007776</name>
</gene>
<dbReference type="PANTHER" id="PTHR47055">
    <property type="entry name" value="DDE_TNP_1_7 DOMAIN-CONTAINING PROTEIN"/>
    <property type="match status" value="1"/>
</dbReference>
<dbReference type="InterPro" id="IPR052638">
    <property type="entry name" value="PiggyBac_TE-derived"/>
</dbReference>
<feature type="domain" description="PiggyBac transposable element-derived protein" evidence="1">
    <location>
        <begin position="1"/>
        <end position="169"/>
    </location>
</feature>
<name>A0AAV8YGL5_9CUCU</name>
<organism evidence="2 3">
    <name type="scientific">Rhamnusium bicolor</name>
    <dbReference type="NCBI Taxonomy" id="1586634"/>
    <lineage>
        <taxon>Eukaryota</taxon>
        <taxon>Metazoa</taxon>
        <taxon>Ecdysozoa</taxon>
        <taxon>Arthropoda</taxon>
        <taxon>Hexapoda</taxon>
        <taxon>Insecta</taxon>
        <taxon>Pterygota</taxon>
        <taxon>Neoptera</taxon>
        <taxon>Endopterygota</taxon>
        <taxon>Coleoptera</taxon>
        <taxon>Polyphaga</taxon>
        <taxon>Cucujiformia</taxon>
        <taxon>Chrysomeloidea</taxon>
        <taxon>Cerambycidae</taxon>
        <taxon>Lepturinae</taxon>
        <taxon>Rhagiini</taxon>
        <taxon>Rhamnusium</taxon>
    </lineage>
</organism>
<protein>
    <recommendedName>
        <fullName evidence="1">PiggyBac transposable element-derived protein domain-containing protein</fullName>
    </recommendedName>
</protein>
<dbReference type="AlphaFoldDB" id="A0AAV8YGL5"/>
<dbReference type="InterPro" id="IPR029526">
    <property type="entry name" value="PGBD"/>
</dbReference>
<proteinExistence type="predicted"/>
<keyword evidence="3" id="KW-1185">Reference proteome</keyword>
<sequence>MVEETQRYAQYINKPDPKVTAHEIKCFIAILIVSGYNTLPSKRMYWDINDDVKNILVSNTMRRNRFLQIQRFLHFQDNTKVDASDKAWKMRPFMDRIKAKCLQYFVPVKELACDESMIKYFDRHGCKQFIRGKLIRFGYKMWSLNTKQRYFVNFDLYQGINPRGNKNYDTLFGKAAAPLVLMLDEITCKKCRI</sequence>
<dbReference type="GO" id="GO:0043565">
    <property type="term" value="F:sequence-specific DNA binding"/>
    <property type="evidence" value="ECO:0007669"/>
    <property type="project" value="TreeGrafter"/>
</dbReference>
<comment type="caution">
    <text evidence="2">The sequence shown here is derived from an EMBL/GenBank/DDBJ whole genome shotgun (WGS) entry which is preliminary data.</text>
</comment>
<accession>A0AAV8YGL5</accession>
<evidence type="ECO:0000313" key="3">
    <source>
        <dbReference type="Proteomes" id="UP001162156"/>
    </source>
</evidence>
<reference evidence="2" key="1">
    <citation type="journal article" date="2023" name="Insect Mol. Biol.">
        <title>Genome sequencing provides insights into the evolution of gene families encoding plant cell wall-degrading enzymes in longhorned beetles.</title>
        <authorList>
            <person name="Shin N.R."/>
            <person name="Okamura Y."/>
            <person name="Kirsch R."/>
            <person name="Pauchet Y."/>
        </authorList>
    </citation>
    <scope>NUCLEOTIDE SEQUENCE</scope>
    <source>
        <strain evidence="2">RBIC_L_NR</strain>
    </source>
</reference>
<dbReference type="PANTHER" id="PTHR47055:SF2">
    <property type="entry name" value="PIGGYBAC TRANSPOSABLE ELEMENT-DERIVED PROTEIN 2-RELATED"/>
    <property type="match status" value="1"/>
</dbReference>
<evidence type="ECO:0000259" key="1">
    <source>
        <dbReference type="Pfam" id="PF13843"/>
    </source>
</evidence>
<dbReference type="Pfam" id="PF13843">
    <property type="entry name" value="DDE_Tnp_1_7"/>
    <property type="match status" value="1"/>
</dbReference>
<dbReference type="EMBL" id="JANEYF010002153">
    <property type="protein sequence ID" value="KAJ8950790.1"/>
    <property type="molecule type" value="Genomic_DNA"/>
</dbReference>
<dbReference type="Proteomes" id="UP001162156">
    <property type="component" value="Unassembled WGS sequence"/>
</dbReference>
<evidence type="ECO:0000313" key="2">
    <source>
        <dbReference type="EMBL" id="KAJ8950790.1"/>
    </source>
</evidence>